<evidence type="ECO:0000256" key="4">
    <source>
        <dbReference type="ARBA" id="ARBA00022801"/>
    </source>
</evidence>
<dbReference type="PROSITE" id="PS00759">
    <property type="entry name" value="ARGE_DAPE_CPG2_2"/>
    <property type="match status" value="1"/>
</dbReference>
<keyword evidence="3" id="KW-0479">Metal-binding</keyword>
<protein>
    <submittedName>
        <fullName evidence="8">Peptidase dimerization domain protein</fullName>
    </submittedName>
</protein>
<accession>C7DG05</accession>
<name>C7DG05_MICA2</name>
<feature type="domain" description="Peptidase M28" evidence="6">
    <location>
        <begin position="60"/>
        <end position="145"/>
    </location>
</feature>
<comment type="similarity">
    <text evidence="2">Belongs to the peptidase M20A family.</text>
</comment>
<keyword evidence="9" id="KW-1185">Reference proteome</keyword>
<evidence type="ECO:0000313" key="9">
    <source>
        <dbReference type="Proteomes" id="UP000332487"/>
    </source>
</evidence>
<evidence type="ECO:0000259" key="7">
    <source>
        <dbReference type="Pfam" id="PF07687"/>
    </source>
</evidence>
<dbReference type="InterPro" id="IPR011650">
    <property type="entry name" value="Peptidase_M20_dimer"/>
</dbReference>
<evidence type="ECO:0000259" key="6">
    <source>
        <dbReference type="Pfam" id="PF04389"/>
    </source>
</evidence>
<keyword evidence="5" id="KW-0862">Zinc</keyword>
<dbReference type="InterPro" id="IPR036264">
    <property type="entry name" value="Bact_exopeptidase_dim_dom"/>
</dbReference>
<dbReference type="Gene3D" id="3.30.70.360">
    <property type="match status" value="1"/>
</dbReference>
<evidence type="ECO:0000256" key="3">
    <source>
        <dbReference type="ARBA" id="ARBA00022723"/>
    </source>
</evidence>
<dbReference type="PANTHER" id="PTHR43808:SF8">
    <property type="entry name" value="PEPTIDASE M20 DIMERISATION DOMAIN-CONTAINING PROTEIN"/>
    <property type="match status" value="1"/>
</dbReference>
<dbReference type="Pfam" id="PF04389">
    <property type="entry name" value="Peptidase_M28"/>
    <property type="match status" value="1"/>
</dbReference>
<dbReference type="Pfam" id="PF07687">
    <property type="entry name" value="M20_dimer"/>
    <property type="match status" value="1"/>
</dbReference>
<comment type="cofactor">
    <cofactor evidence="1">
        <name>Zn(2+)</name>
        <dbReference type="ChEBI" id="CHEBI:29105"/>
    </cofactor>
</comment>
<evidence type="ECO:0000313" key="8">
    <source>
        <dbReference type="EMBL" id="EET90572.1"/>
    </source>
</evidence>
<dbReference type="AlphaFoldDB" id="C7DG05"/>
<dbReference type="SUPFAM" id="SSF55031">
    <property type="entry name" value="Bacterial exopeptidase dimerisation domain"/>
    <property type="match status" value="1"/>
</dbReference>
<dbReference type="InterPro" id="IPR001261">
    <property type="entry name" value="ArgE/DapE_CS"/>
</dbReference>
<evidence type="ECO:0000256" key="1">
    <source>
        <dbReference type="ARBA" id="ARBA00001947"/>
    </source>
</evidence>
<dbReference type="EMBL" id="GG697234">
    <property type="protein sequence ID" value="EET90572.1"/>
    <property type="molecule type" value="Genomic_DNA"/>
</dbReference>
<dbReference type="Gene3D" id="3.40.630.10">
    <property type="entry name" value="Zn peptidases"/>
    <property type="match status" value="1"/>
</dbReference>
<proteinExistence type="inferred from homology"/>
<dbReference type="PANTHER" id="PTHR43808">
    <property type="entry name" value="ACETYLORNITHINE DEACETYLASE"/>
    <property type="match status" value="1"/>
</dbReference>
<gene>
    <name evidence="8" type="ORF">UNLARM2_0013</name>
</gene>
<organism evidence="8 9">
    <name type="scientific">Candidatus Micrarchaeum acidiphilum ARMAN-2</name>
    <dbReference type="NCBI Taxonomy" id="425595"/>
    <lineage>
        <taxon>Archaea</taxon>
        <taxon>Candidatus Micrarchaeota</taxon>
        <taxon>Candidatus Micrarchaeia</taxon>
        <taxon>Candidatus Micrarchaeales</taxon>
        <taxon>Candidatus Micrarchaeaceae</taxon>
        <taxon>Candidatus Micrarchaeum</taxon>
    </lineage>
</organism>
<evidence type="ECO:0000256" key="2">
    <source>
        <dbReference type="ARBA" id="ARBA00006247"/>
    </source>
</evidence>
<reference evidence="8 9" key="2">
    <citation type="journal article" date="2010" name="Proc. Natl. Acad. Sci. U.S.A.">
        <title>Enigmatic, ultrasmall, uncultivated Archaea.</title>
        <authorList>
            <person name="Baker B.J."/>
            <person name="Comolli L.R."/>
            <person name="Dick G.J."/>
            <person name="Hauser L.J."/>
            <person name="Hyatt D."/>
            <person name="Dill B.D."/>
            <person name="Land M.L."/>
            <person name="Verberkmoes N.C."/>
            <person name="Hettich R.L."/>
            <person name="Banfield J.F."/>
        </authorList>
    </citation>
    <scope>NUCLEOTIDE SEQUENCE [LARGE SCALE GENOMIC DNA]</scope>
    <source>
        <strain evidence="8">ARMAN-2</strain>
    </source>
</reference>
<evidence type="ECO:0000256" key="5">
    <source>
        <dbReference type="ARBA" id="ARBA00022833"/>
    </source>
</evidence>
<feature type="domain" description="Peptidase M20 dimerisation" evidence="7">
    <location>
        <begin position="173"/>
        <end position="266"/>
    </location>
</feature>
<dbReference type="GO" id="GO:0016787">
    <property type="term" value="F:hydrolase activity"/>
    <property type="evidence" value="ECO:0007669"/>
    <property type="project" value="UniProtKB-KW"/>
</dbReference>
<dbReference type="Proteomes" id="UP000332487">
    <property type="component" value="Unassembled WGS sequence"/>
</dbReference>
<dbReference type="InterPro" id="IPR007484">
    <property type="entry name" value="Peptidase_M28"/>
</dbReference>
<keyword evidence="4" id="KW-0378">Hydrolase</keyword>
<dbReference type="PROSITE" id="PS00758">
    <property type="entry name" value="ARGE_DAPE_CPG2_1"/>
    <property type="match status" value="1"/>
</dbReference>
<sequence length="270" mass="28755">MDVIELTKELIDIPSDSKRDGEVEVARRVVEYLEGIGLEPELIRFNSNNADVVLSIGSGEGLMLNGHMDTVPVGDPSLWTNGISAKVTGERVYGRGASDMKGGIACMLAALTNSGIASSKAKRRLLVAFVAGEETNFGGSTFLLDNRMDLFEGVKYGIIGEASFMGSKMNMQTAQKGAMNIDITFRGKAAHGSRPWLGDNAILKAIKFIDSYQQAAENLKTEDRLLGKGSVNIGTINGGTASNVVPDTCRVEVDRRLVPGETAEEALGPG</sequence>
<dbReference type="InterPro" id="IPR050072">
    <property type="entry name" value="Peptidase_M20A"/>
</dbReference>
<reference evidence="8 9" key="1">
    <citation type="journal article" date="2009" name="Genome Biol.">
        <title>Community-wide analysis of microbial genome sequence signatures.</title>
        <authorList>
            <person name="Dick G.J."/>
            <person name="Andersson A.F."/>
            <person name="Baker B.J."/>
            <person name="Simmons S.L."/>
            <person name="Thomas B.C."/>
            <person name="Yelton A.P."/>
            <person name="Banfield J.F."/>
        </authorList>
    </citation>
    <scope>NUCLEOTIDE SEQUENCE [LARGE SCALE GENOMIC DNA]</scope>
    <source>
        <strain evidence="8">ARMAN-2</strain>
    </source>
</reference>
<dbReference type="SUPFAM" id="SSF53187">
    <property type="entry name" value="Zn-dependent exopeptidases"/>
    <property type="match status" value="1"/>
</dbReference>
<dbReference type="GO" id="GO:0046872">
    <property type="term" value="F:metal ion binding"/>
    <property type="evidence" value="ECO:0007669"/>
    <property type="project" value="UniProtKB-KW"/>
</dbReference>